<sequence length="653" mass="74742">MSASVLIGSMTLTIASTAFAATPAPAKQTSKPDARQLERQKYNQAQKALNAKNTAEYRQLAKQLQNYPLLPYLEYQELSERLIGLPRKDVDAFYTRYPDSFLAERLTHRWLRTLALREQWTDYRHYYDARLTDPELACLNLRARLATGDKTAMDDVAALWNIEKAQSKACDPVFAEWRKAGRMTPELIWQRHLKVLKAGNNSMASYLSNLLPAAERPNALLLQQVNANPRLLKQTGKFAKQSPHMKTIILHGLEKLARLNAKEALSLWRIYDAQQLFSDEDRNTIKHHIALRLLHQDYDTEAQNLVASTPGLNSVDLLEWLLRESLRKQQWEQVNEWLTRLPDEARSTERWRYWQARTMEELGIKEINGETPMAIYNSVAPARSFYGFLAADKTGINYHLLDRPIIVSDEQVRAVENSQGMLRAREFLERGELPAATREFFYSARRMPPEQTAIAGRLAERWGWHRHGIQVMAEAQLWDELQVRFPIVYQDQVTKAAKQTSVNPLLIFAVARQESAFMPDAKSPAGAVGLMQLLPSTAKQTAQKSGMSFNPQDLIQPEKNIALGSRYLDYLLGVFDGNRILAAAAYNAGPSRVRQWMNKEKNAQLPYDVWIETIPFKETRGYVQNILSFSVIYAYRLGQETSFVTPEEANRTL</sequence>
<dbReference type="Gene3D" id="1.10.530.10">
    <property type="match status" value="1"/>
</dbReference>
<dbReference type="GO" id="GO:0008933">
    <property type="term" value="F:peptidoglycan lytic transglycosylase activity"/>
    <property type="evidence" value="ECO:0007669"/>
    <property type="project" value="InterPro"/>
</dbReference>
<keyword evidence="2 3" id="KW-0732">Signal</keyword>
<dbReference type="STRING" id="1209072.GCA_000766945_00765"/>
<dbReference type="Proteomes" id="UP000216101">
    <property type="component" value="Unassembled WGS sequence"/>
</dbReference>
<feature type="domain" description="Lytic transglycosylase superhelical linker" evidence="5">
    <location>
        <begin position="415"/>
        <end position="481"/>
    </location>
</feature>
<feature type="domain" description="Transglycosylase SLT" evidence="4">
    <location>
        <begin position="493"/>
        <end position="603"/>
    </location>
</feature>
<dbReference type="GO" id="GO:0000270">
    <property type="term" value="P:peptidoglycan metabolic process"/>
    <property type="evidence" value="ECO:0007669"/>
    <property type="project" value="InterPro"/>
</dbReference>
<dbReference type="SUPFAM" id="SSF48435">
    <property type="entry name" value="Bacterial muramidases"/>
    <property type="match status" value="1"/>
</dbReference>
<dbReference type="PANTHER" id="PTHR37423">
    <property type="entry name" value="SOLUBLE LYTIC MUREIN TRANSGLYCOSYLASE-RELATED"/>
    <property type="match status" value="1"/>
</dbReference>
<dbReference type="Pfam" id="PF01464">
    <property type="entry name" value="SLT"/>
    <property type="match status" value="1"/>
</dbReference>
<dbReference type="PANTHER" id="PTHR37423:SF5">
    <property type="entry name" value="SOLUBLE LYTIC MUREIN TRANSGLYCOSYLASE"/>
    <property type="match status" value="1"/>
</dbReference>
<evidence type="ECO:0000256" key="3">
    <source>
        <dbReference type="SAM" id="SignalP"/>
    </source>
</evidence>
<feature type="chain" id="PRO_5011995052" evidence="3">
    <location>
        <begin position="21"/>
        <end position="653"/>
    </location>
</feature>
<dbReference type="AlphaFoldDB" id="A0A266Q6E4"/>
<evidence type="ECO:0000259" key="5">
    <source>
        <dbReference type="Pfam" id="PF14718"/>
    </source>
</evidence>
<dbReference type="Gene3D" id="1.10.1240.20">
    <property type="entry name" value="Lytic transglycosylase, superhelical linker domain"/>
    <property type="match status" value="1"/>
</dbReference>
<proteinExistence type="inferred from homology"/>
<evidence type="ECO:0000313" key="6">
    <source>
        <dbReference type="EMBL" id="OZY85196.1"/>
    </source>
</evidence>
<gene>
    <name evidence="6" type="ORF">CBP51_17940</name>
</gene>
<evidence type="ECO:0000313" key="7">
    <source>
        <dbReference type="Proteomes" id="UP000216101"/>
    </source>
</evidence>
<organism evidence="6 7">
    <name type="scientific">Cellvibrio mixtus</name>
    <dbReference type="NCBI Taxonomy" id="39650"/>
    <lineage>
        <taxon>Bacteria</taxon>
        <taxon>Pseudomonadati</taxon>
        <taxon>Pseudomonadota</taxon>
        <taxon>Gammaproteobacteria</taxon>
        <taxon>Cellvibrionales</taxon>
        <taxon>Cellvibrionaceae</taxon>
        <taxon>Cellvibrio</taxon>
    </lineage>
</organism>
<dbReference type="GO" id="GO:0016020">
    <property type="term" value="C:membrane"/>
    <property type="evidence" value="ECO:0007669"/>
    <property type="project" value="InterPro"/>
</dbReference>
<evidence type="ECO:0000259" key="4">
    <source>
        <dbReference type="Pfam" id="PF01464"/>
    </source>
</evidence>
<dbReference type="InterPro" id="IPR023346">
    <property type="entry name" value="Lysozyme-like_dom_sf"/>
</dbReference>
<feature type="signal peptide" evidence="3">
    <location>
        <begin position="1"/>
        <end position="20"/>
    </location>
</feature>
<dbReference type="Pfam" id="PF14718">
    <property type="entry name" value="SLT_L"/>
    <property type="match status" value="1"/>
</dbReference>
<name>A0A266Q6E4_9GAMM</name>
<dbReference type="SUPFAM" id="SSF53955">
    <property type="entry name" value="Lysozyme-like"/>
    <property type="match status" value="1"/>
</dbReference>
<reference evidence="7" key="1">
    <citation type="submission" date="2017-05" db="EMBL/GenBank/DDBJ databases">
        <authorList>
            <person name="Barney B.M."/>
        </authorList>
    </citation>
    <scope>NUCLEOTIDE SEQUENCE [LARGE SCALE GENOMIC DNA]</scope>
    <source>
        <strain evidence="7">PSBB022</strain>
    </source>
</reference>
<dbReference type="InterPro" id="IPR012289">
    <property type="entry name" value="Lytic_TGlycosylase_superhlx_L"/>
</dbReference>
<dbReference type="InterPro" id="IPR037061">
    <property type="entry name" value="Lytic_TGlycoase_superhlx_L_sf"/>
</dbReference>
<dbReference type="GO" id="GO:0042597">
    <property type="term" value="C:periplasmic space"/>
    <property type="evidence" value="ECO:0007669"/>
    <property type="project" value="InterPro"/>
</dbReference>
<dbReference type="Gene3D" id="1.25.20.10">
    <property type="entry name" value="Bacterial muramidases"/>
    <property type="match status" value="1"/>
</dbReference>
<protein>
    <submittedName>
        <fullName evidence="6">Lytic murein transglycosylase</fullName>
    </submittedName>
</protein>
<dbReference type="EMBL" id="NHNI01000002">
    <property type="protein sequence ID" value="OZY85196.1"/>
    <property type="molecule type" value="Genomic_DNA"/>
</dbReference>
<evidence type="ECO:0000256" key="1">
    <source>
        <dbReference type="ARBA" id="ARBA00007734"/>
    </source>
</evidence>
<keyword evidence="7" id="KW-1185">Reference proteome</keyword>
<accession>A0A266Q6E4</accession>
<dbReference type="PROSITE" id="PS00922">
    <property type="entry name" value="TRANSGLYCOSYLASE"/>
    <property type="match status" value="1"/>
</dbReference>
<dbReference type="InterPro" id="IPR008939">
    <property type="entry name" value="Lytic_TGlycosylase_superhlx_U"/>
</dbReference>
<comment type="similarity">
    <text evidence="1">Belongs to the transglycosylase Slt family.</text>
</comment>
<dbReference type="CDD" id="cd13401">
    <property type="entry name" value="Slt70-like"/>
    <property type="match status" value="1"/>
</dbReference>
<comment type="caution">
    <text evidence="6">The sequence shown here is derived from an EMBL/GenBank/DDBJ whole genome shotgun (WGS) entry which is preliminary data.</text>
</comment>
<dbReference type="GO" id="GO:0004553">
    <property type="term" value="F:hydrolase activity, hydrolyzing O-glycosyl compounds"/>
    <property type="evidence" value="ECO:0007669"/>
    <property type="project" value="InterPro"/>
</dbReference>
<dbReference type="InterPro" id="IPR008258">
    <property type="entry name" value="Transglycosylase_SLT_dom_1"/>
</dbReference>
<dbReference type="InterPro" id="IPR000189">
    <property type="entry name" value="Transglyc_AS"/>
</dbReference>
<evidence type="ECO:0000256" key="2">
    <source>
        <dbReference type="ARBA" id="ARBA00022729"/>
    </source>
</evidence>